<dbReference type="AlphaFoldDB" id="A0A9X0QHM0"/>
<dbReference type="GO" id="GO:0005886">
    <property type="term" value="C:plasma membrane"/>
    <property type="evidence" value="ECO:0007669"/>
    <property type="project" value="UniProtKB-SubCell"/>
</dbReference>
<feature type="transmembrane region" description="Helical" evidence="7">
    <location>
        <begin position="20"/>
        <end position="43"/>
    </location>
</feature>
<protein>
    <submittedName>
        <fullName evidence="10">Permease</fullName>
    </submittedName>
</protein>
<feature type="transmembrane region" description="Helical" evidence="7">
    <location>
        <begin position="385"/>
        <end position="411"/>
    </location>
</feature>
<feature type="domain" description="MacB-like periplasmic core" evidence="9">
    <location>
        <begin position="526"/>
        <end position="653"/>
    </location>
</feature>
<sequence>MGSLRQSFQYGMRSFVRSPVFASIFVISLAVGIGAATSVFSLLNALVLRALPLPHPEQLVAMNGIYRNHARVPITGPMYAELERDQRVFSGICGWSGGGRRNIEIDGKMSLVPARAVAGDYYGVLEAQPLLGRLIGPGDVQGSQASQVAVISYEMWKKQFAGDPAVVGRTIRVEGKLFTIIGVTRRWFTGVRIGEEAPGITTPAGTSQQFDGGNRTLLWLNVTGRLKDGETVERARSQLESLWPHLLESTVSADIKGERRQSFLAMGLEVDQATRGVDSNLRTKVRKPLYLLLGIVALILLVVCVNLASLTLARASYRRHEISTRMALGASSWQAVHQFVAETMFLSGVGAVLALALSVLGSRLLVVLLTRNESVPVLLNVMPDWRVLCFAVVVALLAGLIIGLIPALQLSRQDPARAMRQGQRTLGRGTGVLGKALIVSQIAISLVLVQMAGLFLRSLEGLRSFDPGFTRVGVTQVELASVPRVGDTTDAISYRRQVLEEVGNMAGVRSAAFSSVAIPAGDTGWKETASPTTSTNAADAAAATLVEVSPGFFRTLAIPFVSGRDFAWTDDAHHPRVVIVDSLLAKQLFRSESAIGKRIRFGVQPDFQDLEIVGVSQSARIADVRDADAPMIFAPTPQGNGYATTLLVRGSDSAELTRDVDAVLQSFGEEYSSSSRTLEASSERTLVYEQMTATLSTFFASVALVVAGFGLFGLMSYAVNLRTREIGVRMAMGSQRGGILRLILRESVAITLIGVGVGLPCALAASRVVAHMLFATSFADPVTVIGAAMALLLTGMAAGLLPAVRAMRLNPMAALRHD</sequence>
<feature type="transmembrane region" description="Helical" evidence="7">
    <location>
        <begin position="742"/>
        <end position="765"/>
    </location>
</feature>
<comment type="caution">
    <text evidence="10">The sequence shown here is derived from an EMBL/GenBank/DDBJ whole genome shotgun (WGS) entry which is preliminary data.</text>
</comment>
<dbReference type="NCBIfam" id="TIGR03434">
    <property type="entry name" value="ADOP"/>
    <property type="match status" value="1"/>
</dbReference>
<dbReference type="InterPro" id="IPR017800">
    <property type="entry name" value="ADOP"/>
</dbReference>
<keyword evidence="2" id="KW-1003">Cell membrane</keyword>
<keyword evidence="5 7" id="KW-0472">Membrane</keyword>
<dbReference type="GO" id="GO:0022857">
    <property type="term" value="F:transmembrane transporter activity"/>
    <property type="evidence" value="ECO:0007669"/>
    <property type="project" value="TreeGrafter"/>
</dbReference>
<dbReference type="EMBL" id="JACHEB010000010">
    <property type="protein sequence ID" value="MBB5330454.1"/>
    <property type="molecule type" value="Genomic_DNA"/>
</dbReference>
<evidence type="ECO:0000259" key="9">
    <source>
        <dbReference type="Pfam" id="PF12704"/>
    </source>
</evidence>
<dbReference type="Proteomes" id="UP000535182">
    <property type="component" value="Unassembled WGS sequence"/>
</dbReference>
<dbReference type="PANTHER" id="PTHR30572:SF4">
    <property type="entry name" value="ABC TRANSPORTER PERMEASE YTRF"/>
    <property type="match status" value="1"/>
</dbReference>
<evidence type="ECO:0000256" key="6">
    <source>
        <dbReference type="ARBA" id="ARBA00038076"/>
    </source>
</evidence>
<feature type="transmembrane region" description="Helical" evidence="7">
    <location>
        <begin position="432"/>
        <end position="456"/>
    </location>
</feature>
<dbReference type="Pfam" id="PF12704">
    <property type="entry name" value="MacB_PCD"/>
    <property type="match status" value="2"/>
</dbReference>
<evidence type="ECO:0000256" key="4">
    <source>
        <dbReference type="ARBA" id="ARBA00022989"/>
    </source>
</evidence>
<dbReference type="InterPro" id="IPR003838">
    <property type="entry name" value="ABC3_permease_C"/>
</dbReference>
<feature type="transmembrane region" description="Helical" evidence="7">
    <location>
        <begin position="698"/>
        <end position="721"/>
    </location>
</feature>
<feature type="domain" description="ABC3 transporter permease C-terminal" evidence="8">
    <location>
        <begin position="295"/>
        <end position="415"/>
    </location>
</feature>
<proteinExistence type="inferred from homology"/>
<feature type="transmembrane region" description="Helical" evidence="7">
    <location>
        <begin position="344"/>
        <end position="365"/>
    </location>
</feature>
<dbReference type="Pfam" id="PF02687">
    <property type="entry name" value="FtsX"/>
    <property type="match status" value="2"/>
</dbReference>
<evidence type="ECO:0000256" key="5">
    <source>
        <dbReference type="ARBA" id="ARBA00023136"/>
    </source>
</evidence>
<dbReference type="RefSeq" id="WP_183979910.1">
    <property type="nucleotide sequence ID" value="NZ_JACHEB010000010.1"/>
</dbReference>
<dbReference type="PANTHER" id="PTHR30572">
    <property type="entry name" value="MEMBRANE COMPONENT OF TRANSPORTER-RELATED"/>
    <property type="match status" value="1"/>
</dbReference>
<evidence type="ECO:0000256" key="3">
    <source>
        <dbReference type="ARBA" id="ARBA00022692"/>
    </source>
</evidence>
<keyword evidence="4 7" id="KW-1133">Transmembrane helix</keyword>
<feature type="domain" description="MacB-like periplasmic core" evidence="9">
    <location>
        <begin position="24"/>
        <end position="241"/>
    </location>
</feature>
<feature type="domain" description="ABC3 transporter permease C-terminal" evidence="8">
    <location>
        <begin position="698"/>
        <end position="811"/>
    </location>
</feature>
<organism evidence="10 11">
    <name type="scientific">Tunturiibacter gelidiferens</name>
    <dbReference type="NCBI Taxonomy" id="3069689"/>
    <lineage>
        <taxon>Bacteria</taxon>
        <taxon>Pseudomonadati</taxon>
        <taxon>Acidobacteriota</taxon>
        <taxon>Terriglobia</taxon>
        <taxon>Terriglobales</taxon>
        <taxon>Acidobacteriaceae</taxon>
        <taxon>Tunturiibacter</taxon>
    </lineage>
</organism>
<comment type="subcellular location">
    <subcellularLocation>
        <location evidence="1">Cell membrane</location>
        <topology evidence="1">Multi-pass membrane protein</topology>
    </subcellularLocation>
</comment>
<reference evidence="10 11" key="1">
    <citation type="submission" date="2020-08" db="EMBL/GenBank/DDBJ databases">
        <title>Genomic Encyclopedia of Type Strains, Phase IV (KMG-V): Genome sequencing to study the core and pangenomes of soil and plant-associated prokaryotes.</title>
        <authorList>
            <person name="Whitman W."/>
        </authorList>
    </citation>
    <scope>NUCLEOTIDE SEQUENCE [LARGE SCALE GENOMIC DNA]</scope>
    <source>
        <strain evidence="10 11">X5P2</strain>
    </source>
</reference>
<dbReference type="InterPro" id="IPR025857">
    <property type="entry name" value="MacB_PCD"/>
</dbReference>
<comment type="similarity">
    <text evidence="6">Belongs to the ABC-4 integral membrane protein family.</text>
</comment>
<feature type="transmembrane region" description="Helical" evidence="7">
    <location>
        <begin position="289"/>
        <end position="313"/>
    </location>
</feature>
<evidence type="ECO:0000313" key="11">
    <source>
        <dbReference type="Proteomes" id="UP000535182"/>
    </source>
</evidence>
<evidence type="ECO:0000259" key="8">
    <source>
        <dbReference type="Pfam" id="PF02687"/>
    </source>
</evidence>
<evidence type="ECO:0000256" key="7">
    <source>
        <dbReference type="SAM" id="Phobius"/>
    </source>
</evidence>
<keyword evidence="3 7" id="KW-0812">Transmembrane</keyword>
<name>A0A9X0QHM0_9BACT</name>
<dbReference type="InterPro" id="IPR050250">
    <property type="entry name" value="Macrolide_Exporter_MacB"/>
</dbReference>
<keyword evidence="11" id="KW-1185">Reference proteome</keyword>
<evidence type="ECO:0000256" key="1">
    <source>
        <dbReference type="ARBA" id="ARBA00004651"/>
    </source>
</evidence>
<accession>A0A9X0QHM0</accession>
<gene>
    <name evidence="10" type="ORF">HDF14_004089</name>
</gene>
<evidence type="ECO:0000313" key="10">
    <source>
        <dbReference type="EMBL" id="MBB5330454.1"/>
    </source>
</evidence>
<feature type="transmembrane region" description="Helical" evidence="7">
    <location>
        <begin position="785"/>
        <end position="804"/>
    </location>
</feature>
<evidence type="ECO:0000256" key="2">
    <source>
        <dbReference type="ARBA" id="ARBA00022475"/>
    </source>
</evidence>